<sequence>MLDLPIFIITATLFTLGYAAVNSSNTGNCYTGRITLDSTRMIPLYGSSSIATRLSVDVSKYDMALDTGSIEYFNPRGITMNLKRGPDGKGIITSLSTTRYILYGRFTARIKSSPIPGIITTFITMSSRGDEIDWEIIGARPGFAESNVFYKGIKEMGIHGKKHPIESAHGIADYHDYTIDWKPDVLTYAVDGTIVRIHRRDGAESQSPMTPPGEEWYPSTPSLVQISIWDGGSVGGGVSNWAGGEIPWTSANLFNSSLEYLDIYCYNNNGNLASKWPMDNTVNPVRSASISTGGFGISWIVLQIVVAMIWKLITAFNL</sequence>
<dbReference type="OrthoDB" id="4781at2759"/>
<dbReference type="GO" id="GO:0004553">
    <property type="term" value="F:hydrolase activity, hydrolyzing O-glycosyl compounds"/>
    <property type="evidence" value="ECO:0007669"/>
    <property type="project" value="InterPro"/>
</dbReference>
<evidence type="ECO:0000256" key="2">
    <source>
        <dbReference type="ARBA" id="ARBA00022801"/>
    </source>
</evidence>
<organism evidence="7 8">
    <name type="scientific">Batrachochytrium dendrobatidis (strain JEL423)</name>
    <dbReference type="NCBI Taxonomy" id="403673"/>
    <lineage>
        <taxon>Eukaryota</taxon>
        <taxon>Fungi</taxon>
        <taxon>Fungi incertae sedis</taxon>
        <taxon>Chytridiomycota</taxon>
        <taxon>Chytridiomycota incertae sedis</taxon>
        <taxon>Chytridiomycetes</taxon>
        <taxon>Rhizophydiales</taxon>
        <taxon>Rhizophydiales incertae sedis</taxon>
        <taxon>Batrachochytrium</taxon>
    </lineage>
</organism>
<dbReference type="InterPro" id="IPR050546">
    <property type="entry name" value="Glycosyl_Hydrlase_16"/>
</dbReference>
<evidence type="ECO:0000256" key="1">
    <source>
        <dbReference type="ARBA" id="ARBA00022729"/>
    </source>
</evidence>
<dbReference type="GO" id="GO:0005975">
    <property type="term" value="P:carbohydrate metabolic process"/>
    <property type="evidence" value="ECO:0007669"/>
    <property type="project" value="InterPro"/>
</dbReference>
<name>A0A177WIB7_BATDL</name>
<evidence type="ECO:0000313" key="8">
    <source>
        <dbReference type="Proteomes" id="UP000077115"/>
    </source>
</evidence>
<feature type="domain" description="GH16" evidence="6">
    <location>
        <begin position="43"/>
        <end position="271"/>
    </location>
</feature>
<dbReference type="EMBL" id="DS022303">
    <property type="protein sequence ID" value="OAJ39858.1"/>
    <property type="molecule type" value="Genomic_DNA"/>
</dbReference>
<keyword evidence="3" id="KW-0326">Glycosidase</keyword>
<protein>
    <recommendedName>
        <fullName evidence="6">GH16 domain-containing protein</fullName>
    </recommendedName>
</protein>
<keyword evidence="4" id="KW-0812">Transmembrane</keyword>
<feature type="chain" id="PRO_5008077673" description="GH16 domain-containing protein" evidence="5">
    <location>
        <begin position="20"/>
        <end position="318"/>
    </location>
</feature>
<dbReference type="PANTHER" id="PTHR10963">
    <property type="entry name" value="GLYCOSYL HYDROLASE-RELATED"/>
    <property type="match status" value="1"/>
</dbReference>
<dbReference type="SUPFAM" id="SSF49899">
    <property type="entry name" value="Concanavalin A-like lectins/glucanases"/>
    <property type="match status" value="1"/>
</dbReference>
<dbReference type="Pfam" id="PF00722">
    <property type="entry name" value="Glyco_hydro_16"/>
    <property type="match status" value="1"/>
</dbReference>
<dbReference type="InterPro" id="IPR000757">
    <property type="entry name" value="Beta-glucanase-like"/>
</dbReference>
<evidence type="ECO:0000313" key="7">
    <source>
        <dbReference type="EMBL" id="OAJ39858.1"/>
    </source>
</evidence>
<keyword evidence="2" id="KW-0378">Hydrolase</keyword>
<feature type="transmembrane region" description="Helical" evidence="4">
    <location>
        <begin position="293"/>
        <end position="313"/>
    </location>
</feature>
<dbReference type="AlphaFoldDB" id="A0A177WIB7"/>
<dbReference type="Gene3D" id="2.60.120.200">
    <property type="match status" value="1"/>
</dbReference>
<evidence type="ECO:0000256" key="3">
    <source>
        <dbReference type="ARBA" id="ARBA00023295"/>
    </source>
</evidence>
<dbReference type="PROSITE" id="PS51762">
    <property type="entry name" value="GH16_2"/>
    <property type="match status" value="1"/>
</dbReference>
<keyword evidence="1 5" id="KW-0732">Signal</keyword>
<dbReference type="Proteomes" id="UP000077115">
    <property type="component" value="Unassembled WGS sequence"/>
</dbReference>
<reference evidence="7 8" key="1">
    <citation type="submission" date="2006-10" db="EMBL/GenBank/DDBJ databases">
        <title>The Genome Sequence of Batrachochytrium dendrobatidis JEL423.</title>
        <authorList>
            <consortium name="The Broad Institute Genome Sequencing Platform"/>
            <person name="Birren B."/>
            <person name="Lander E."/>
            <person name="Galagan J."/>
            <person name="Cuomo C."/>
            <person name="Devon K."/>
            <person name="Jaffe D."/>
            <person name="Butler J."/>
            <person name="Alvarez P."/>
            <person name="Gnerre S."/>
            <person name="Grabherr M."/>
            <person name="Kleber M."/>
            <person name="Mauceli E."/>
            <person name="Brockman W."/>
            <person name="Young S."/>
            <person name="LaButti K."/>
            <person name="Sykes S."/>
            <person name="DeCaprio D."/>
            <person name="Crawford M."/>
            <person name="Koehrsen M."/>
            <person name="Engels R."/>
            <person name="Montgomery P."/>
            <person name="Pearson M."/>
            <person name="Howarth C."/>
            <person name="Larson L."/>
            <person name="White J."/>
            <person name="O'Leary S."/>
            <person name="Kodira C."/>
            <person name="Zeng Q."/>
            <person name="Yandava C."/>
            <person name="Alvarado L."/>
            <person name="Longcore J."/>
            <person name="James T."/>
        </authorList>
    </citation>
    <scope>NUCLEOTIDE SEQUENCE [LARGE SCALE GENOMIC DNA]</scope>
    <source>
        <strain evidence="7 8">JEL423</strain>
    </source>
</reference>
<dbReference type="eggNOG" id="ENOG502QVQI">
    <property type="taxonomic scope" value="Eukaryota"/>
</dbReference>
<reference evidence="7 8" key="2">
    <citation type="submission" date="2016-05" db="EMBL/GenBank/DDBJ databases">
        <title>Lineage-specific infection strategies underlie the spectrum of fungal disease in amphibians.</title>
        <authorList>
            <person name="Cuomo C.A."/>
            <person name="Farrer R.A."/>
            <person name="James T."/>
            <person name="Longcore J."/>
            <person name="Birren B."/>
        </authorList>
    </citation>
    <scope>NUCLEOTIDE SEQUENCE [LARGE SCALE GENOMIC DNA]</scope>
    <source>
        <strain evidence="7 8">JEL423</strain>
    </source>
</reference>
<keyword evidence="4" id="KW-1133">Transmembrane helix</keyword>
<gene>
    <name evidence="7" type="ORF">BDEG_23662</name>
</gene>
<evidence type="ECO:0000256" key="5">
    <source>
        <dbReference type="SAM" id="SignalP"/>
    </source>
</evidence>
<feature type="signal peptide" evidence="5">
    <location>
        <begin position="1"/>
        <end position="19"/>
    </location>
</feature>
<accession>A0A177WIB7</accession>
<evidence type="ECO:0000259" key="6">
    <source>
        <dbReference type="PROSITE" id="PS51762"/>
    </source>
</evidence>
<evidence type="ECO:0000256" key="4">
    <source>
        <dbReference type="SAM" id="Phobius"/>
    </source>
</evidence>
<keyword evidence="4" id="KW-0472">Membrane</keyword>
<dbReference type="PANTHER" id="PTHR10963:SF22">
    <property type="entry name" value="GLYCOSIDASE CRH2-RELATED"/>
    <property type="match status" value="1"/>
</dbReference>
<proteinExistence type="predicted"/>
<dbReference type="STRING" id="403673.A0A177WIB7"/>
<dbReference type="InterPro" id="IPR013320">
    <property type="entry name" value="ConA-like_dom_sf"/>
</dbReference>
<dbReference type="VEuPathDB" id="FungiDB:BDEG_23662"/>